<dbReference type="RefSeq" id="WP_074230121.1">
    <property type="nucleotide sequence ID" value="NZ_FSRQ01000001.1"/>
</dbReference>
<feature type="region of interest" description="Disordered" evidence="1">
    <location>
        <begin position="76"/>
        <end position="117"/>
    </location>
</feature>
<feature type="domain" description="Glycine zipper" evidence="2">
    <location>
        <begin position="125"/>
        <end position="170"/>
    </location>
</feature>
<dbReference type="PROSITE" id="PS51257">
    <property type="entry name" value="PROKAR_LIPOPROTEIN"/>
    <property type="match status" value="1"/>
</dbReference>
<dbReference type="OrthoDB" id="1454586at2"/>
<evidence type="ECO:0000259" key="2">
    <source>
        <dbReference type="Pfam" id="PF13488"/>
    </source>
</evidence>
<dbReference type="STRING" id="59733.SAMN05421769_2032"/>
<feature type="compositionally biased region" description="Low complexity" evidence="1">
    <location>
        <begin position="96"/>
        <end position="113"/>
    </location>
</feature>
<sequence>MKNIVLAGVISIFTLTACKKDDNKVAEKTLEQQKLEFQARQLDIEKQKLAIERERFAYEAQKRTDSIAEVEKAKTAAAAKPQVIRETKTIYRDAPSSSNNGSQASNSSSQGTTAKKKGISEAAKGTAIGVVSGAALGAIVNKKNRGGGAVVGGIIGGATGYTLGRSQDRKSGRVQPK</sequence>
<accession>A0A1N6GBX7</accession>
<dbReference type="InterPro" id="IPR039567">
    <property type="entry name" value="Gly-zipper"/>
</dbReference>
<evidence type="ECO:0000256" key="1">
    <source>
        <dbReference type="SAM" id="MobiDB-lite"/>
    </source>
</evidence>
<dbReference type="AlphaFoldDB" id="A0A1N6GBX7"/>
<reference evidence="4" key="1">
    <citation type="submission" date="2016-12" db="EMBL/GenBank/DDBJ databases">
        <authorList>
            <person name="Varghese N."/>
            <person name="Submissions S."/>
        </authorList>
    </citation>
    <scope>NUCLEOTIDE SEQUENCE [LARGE SCALE GENOMIC DNA]</scope>
    <source>
        <strain evidence="4">DSM 16779</strain>
    </source>
</reference>
<evidence type="ECO:0000313" key="3">
    <source>
        <dbReference type="EMBL" id="SIO05025.1"/>
    </source>
</evidence>
<protein>
    <submittedName>
        <fullName evidence="3">YMGG-like Gly-zipper</fullName>
    </submittedName>
</protein>
<dbReference type="Proteomes" id="UP000184782">
    <property type="component" value="Unassembled WGS sequence"/>
</dbReference>
<keyword evidence="4" id="KW-1185">Reference proteome</keyword>
<dbReference type="EMBL" id="FSRQ01000001">
    <property type="protein sequence ID" value="SIO05025.1"/>
    <property type="molecule type" value="Genomic_DNA"/>
</dbReference>
<proteinExistence type="predicted"/>
<organism evidence="3 4">
    <name type="scientific">Chryseobacterium scophthalmum</name>
    <dbReference type="NCBI Taxonomy" id="59733"/>
    <lineage>
        <taxon>Bacteria</taxon>
        <taxon>Pseudomonadati</taxon>
        <taxon>Bacteroidota</taxon>
        <taxon>Flavobacteriia</taxon>
        <taxon>Flavobacteriales</taxon>
        <taxon>Weeksellaceae</taxon>
        <taxon>Chryseobacterium group</taxon>
        <taxon>Chryseobacterium</taxon>
    </lineage>
</organism>
<dbReference type="Pfam" id="PF13488">
    <property type="entry name" value="Gly-zipper_Omp"/>
    <property type="match status" value="1"/>
</dbReference>
<feature type="region of interest" description="Disordered" evidence="1">
    <location>
        <begin position="158"/>
        <end position="177"/>
    </location>
</feature>
<gene>
    <name evidence="3" type="ORF">SAMN05421769_2032</name>
</gene>
<name>A0A1N6GBX7_9FLAO</name>
<evidence type="ECO:0000313" key="4">
    <source>
        <dbReference type="Proteomes" id="UP000184782"/>
    </source>
</evidence>